<dbReference type="EMBL" id="BAAAMU010000003">
    <property type="protein sequence ID" value="GAA1614214.1"/>
    <property type="molecule type" value="Genomic_DNA"/>
</dbReference>
<protein>
    <submittedName>
        <fullName evidence="1">Uncharacterized protein</fullName>
    </submittedName>
</protein>
<accession>A0ABN2EQ48</accession>
<sequence length="58" mass="6244">MASVESPEGRTGRPEIDQWLDHADAQQPALAELVTVTAHEPLAPGPFRAEPRRALGVT</sequence>
<keyword evidence="2" id="KW-1185">Reference proteome</keyword>
<evidence type="ECO:0000313" key="1">
    <source>
        <dbReference type="EMBL" id="GAA1614214.1"/>
    </source>
</evidence>
<comment type="caution">
    <text evidence="1">The sequence shown here is derived from an EMBL/GenBank/DDBJ whole genome shotgun (WGS) entry which is preliminary data.</text>
</comment>
<organism evidence="1 2">
    <name type="scientific">Nonomuraea maheshkhaliensis</name>
    <dbReference type="NCBI Taxonomy" id="419590"/>
    <lineage>
        <taxon>Bacteria</taxon>
        <taxon>Bacillati</taxon>
        <taxon>Actinomycetota</taxon>
        <taxon>Actinomycetes</taxon>
        <taxon>Streptosporangiales</taxon>
        <taxon>Streptosporangiaceae</taxon>
        <taxon>Nonomuraea</taxon>
    </lineage>
</organism>
<gene>
    <name evidence="1" type="ORF">GCM10009733_008000</name>
</gene>
<name>A0ABN2EQ48_9ACTN</name>
<proteinExistence type="predicted"/>
<reference evidence="1 2" key="1">
    <citation type="journal article" date="2019" name="Int. J. Syst. Evol. Microbiol.">
        <title>The Global Catalogue of Microorganisms (GCM) 10K type strain sequencing project: providing services to taxonomists for standard genome sequencing and annotation.</title>
        <authorList>
            <consortium name="The Broad Institute Genomics Platform"/>
            <consortium name="The Broad Institute Genome Sequencing Center for Infectious Disease"/>
            <person name="Wu L."/>
            <person name="Ma J."/>
        </authorList>
    </citation>
    <scope>NUCLEOTIDE SEQUENCE [LARGE SCALE GENOMIC DNA]</scope>
    <source>
        <strain evidence="1 2">JCM 13929</strain>
    </source>
</reference>
<dbReference type="Proteomes" id="UP001500064">
    <property type="component" value="Unassembled WGS sequence"/>
</dbReference>
<evidence type="ECO:0000313" key="2">
    <source>
        <dbReference type="Proteomes" id="UP001500064"/>
    </source>
</evidence>